<dbReference type="NCBIfam" id="TIGR00326">
    <property type="entry name" value="eubact_ribD"/>
    <property type="match status" value="1"/>
</dbReference>
<keyword evidence="12 17" id="KW-0378">Hydrolase</keyword>
<feature type="binding site" evidence="14">
    <location>
        <position position="164"/>
    </location>
    <ligand>
        <name>NADP(+)</name>
        <dbReference type="ChEBI" id="CHEBI:58349"/>
    </ligand>
</feature>
<dbReference type="GO" id="GO:0008835">
    <property type="term" value="F:diaminohydroxyphosphoribosylaminopyrimidine deaminase activity"/>
    <property type="evidence" value="ECO:0007669"/>
    <property type="project" value="UniProtKB-EC"/>
</dbReference>
<evidence type="ECO:0000256" key="1">
    <source>
        <dbReference type="ARBA" id="ARBA00002151"/>
    </source>
</evidence>
<keyword evidence="8 12" id="KW-0862">Zinc</keyword>
<keyword evidence="6 12" id="KW-0686">Riboflavin biosynthesis</keyword>
<accession>A0A967EWI7</accession>
<evidence type="ECO:0000256" key="4">
    <source>
        <dbReference type="ARBA" id="ARBA00005259"/>
    </source>
</evidence>
<protein>
    <recommendedName>
        <fullName evidence="12">Riboflavin biosynthesis protein RibD</fullName>
    </recommendedName>
    <domain>
        <recommendedName>
            <fullName evidence="12">Diaminohydroxyphosphoribosylaminopyrimidine deaminase</fullName>
            <shortName evidence="12">DRAP deaminase</shortName>
            <ecNumber evidence="12">3.5.4.26</ecNumber>
        </recommendedName>
        <alternativeName>
            <fullName evidence="12">Riboflavin-specific deaminase</fullName>
        </alternativeName>
    </domain>
    <domain>
        <recommendedName>
            <fullName evidence="12">5-amino-6-(5-phosphoribosylamino)uracil reductase</fullName>
            <ecNumber evidence="12">1.1.1.193</ecNumber>
        </recommendedName>
        <alternativeName>
            <fullName evidence="12">HTP reductase</fullName>
        </alternativeName>
    </domain>
</protein>
<keyword evidence="7 12" id="KW-0479">Metal-binding</keyword>
<feature type="binding site" evidence="14">
    <location>
        <position position="190"/>
    </location>
    <ligand>
        <name>NADP(+)</name>
        <dbReference type="ChEBI" id="CHEBI:58349"/>
    </ligand>
</feature>
<comment type="function">
    <text evidence="1 12">Converts 2,5-diamino-6-(ribosylamino)-4(3h)-pyrimidinone 5'-phosphate into 5-amino-6-(ribosylamino)-2,4(1h,3h)-pyrimidinedione 5'-phosphate.</text>
</comment>
<sequence>MLAALALAGRGLGRVAPNPAVGCILVKDGRVVGRGWTQPGGRPHAETEALRRSRGQAAGSTAYVTLEPCSHHGQTAPCAEALAEAGVSRVVVAVEDPDPRVSGRGIAHLRDRGVRVDLGLCAEEARLLNAGFFSRIGDSRPEVTVKLATSQDGRIATHTGHSQWITGPLSRRHAHLLRAQADAVLVGSQTAVLDNPRLDVRLPGLEPAAPLRVVVDGRLRLPLTHDLVARAVQVPTLLVTHDGNPSERLTAYAEAGVEVLMVGKDEFGHCSLPEALAGLAGRGVNRLLVEGGGHLAAALLRSGLVDRLVWYRAPLIIGGDGVPALASFGVDRLDEAPRFRQSSRQRLGRDVLDLFRFGA</sequence>
<dbReference type="InterPro" id="IPR016192">
    <property type="entry name" value="APOBEC/CMP_deaminase_Zn-bd"/>
</dbReference>
<dbReference type="PIRSF" id="PIRSF006769">
    <property type="entry name" value="RibD"/>
    <property type="match status" value="1"/>
</dbReference>
<keyword evidence="11" id="KW-0511">Multifunctional enzyme</keyword>
<dbReference type="GO" id="GO:0009231">
    <property type="term" value="P:riboflavin biosynthetic process"/>
    <property type="evidence" value="ECO:0007669"/>
    <property type="project" value="UniProtKB-KW"/>
</dbReference>
<feature type="binding site" evidence="14">
    <location>
        <position position="290"/>
    </location>
    <ligand>
        <name>substrate</name>
    </ligand>
</feature>
<comment type="similarity">
    <text evidence="5 12">In the C-terminal section; belongs to the HTP reductase family.</text>
</comment>
<feature type="domain" description="CMP/dCMP-type deaminase" evidence="16">
    <location>
        <begin position="1"/>
        <end position="117"/>
    </location>
</feature>
<dbReference type="NCBIfam" id="TIGR00227">
    <property type="entry name" value="ribD_Cterm"/>
    <property type="match status" value="1"/>
</dbReference>
<feature type="binding site" evidence="15">
    <location>
        <position position="78"/>
    </location>
    <ligand>
        <name>Zn(2+)</name>
        <dbReference type="ChEBI" id="CHEBI:29105"/>
        <note>catalytic</note>
    </ligand>
</feature>
<dbReference type="GO" id="GO:0050661">
    <property type="term" value="F:NADP binding"/>
    <property type="evidence" value="ECO:0007669"/>
    <property type="project" value="InterPro"/>
</dbReference>
<keyword evidence="18" id="KW-1185">Reference proteome</keyword>
<dbReference type="CDD" id="cd01284">
    <property type="entry name" value="Riboflavin_deaminase-reductase"/>
    <property type="match status" value="1"/>
</dbReference>
<evidence type="ECO:0000256" key="10">
    <source>
        <dbReference type="ARBA" id="ARBA00023002"/>
    </source>
</evidence>
<evidence type="ECO:0000259" key="16">
    <source>
        <dbReference type="PROSITE" id="PS51747"/>
    </source>
</evidence>
<dbReference type="SUPFAM" id="SSF53597">
    <property type="entry name" value="Dihydrofolate reductase-like"/>
    <property type="match status" value="1"/>
</dbReference>
<feature type="binding site" evidence="14">
    <location>
        <position position="194"/>
    </location>
    <ligand>
        <name>NADP(+)</name>
        <dbReference type="ChEBI" id="CHEBI:58349"/>
    </ligand>
</feature>
<dbReference type="EC" id="1.1.1.193" evidence="12"/>
<dbReference type="Gene3D" id="3.40.430.10">
    <property type="entry name" value="Dihydrofolate Reductase, subunit A"/>
    <property type="match status" value="1"/>
</dbReference>
<dbReference type="InterPro" id="IPR024072">
    <property type="entry name" value="DHFR-like_dom_sf"/>
</dbReference>
<evidence type="ECO:0000256" key="3">
    <source>
        <dbReference type="ARBA" id="ARBA00004910"/>
    </source>
</evidence>
<evidence type="ECO:0000256" key="7">
    <source>
        <dbReference type="ARBA" id="ARBA00022723"/>
    </source>
</evidence>
<evidence type="ECO:0000313" key="17">
    <source>
        <dbReference type="EMBL" id="NIA67038.1"/>
    </source>
</evidence>
<proteinExistence type="inferred from homology"/>
<feature type="binding site" evidence="14">
    <location>
        <position position="162"/>
    </location>
    <ligand>
        <name>substrate</name>
    </ligand>
</feature>
<gene>
    <name evidence="17" type="primary">ribD</name>
    <name evidence="17" type="ORF">HBA54_00355</name>
</gene>
<evidence type="ECO:0000256" key="13">
    <source>
        <dbReference type="PIRSR" id="PIRSR006769-1"/>
    </source>
</evidence>
<dbReference type="EC" id="3.5.4.26" evidence="12"/>
<dbReference type="InterPro" id="IPR002125">
    <property type="entry name" value="CMP_dCMP_dom"/>
</dbReference>
<feature type="binding site" evidence="14">
    <location>
        <position position="148"/>
    </location>
    <ligand>
        <name>NADP(+)</name>
        <dbReference type="ChEBI" id="CHEBI:58349"/>
    </ligand>
</feature>
<dbReference type="GO" id="GO:0008270">
    <property type="term" value="F:zinc ion binding"/>
    <property type="evidence" value="ECO:0007669"/>
    <property type="project" value="InterPro"/>
</dbReference>
<dbReference type="InterPro" id="IPR002734">
    <property type="entry name" value="RibDG_C"/>
</dbReference>
<feature type="binding site" evidence="14">
    <location>
        <begin position="292"/>
        <end position="298"/>
    </location>
    <ligand>
        <name>NADP(+)</name>
        <dbReference type="ChEBI" id="CHEBI:58349"/>
    </ligand>
</feature>
<dbReference type="Pfam" id="PF00383">
    <property type="entry name" value="dCMP_cyt_deam_1"/>
    <property type="match status" value="1"/>
</dbReference>
<dbReference type="Proteomes" id="UP000761264">
    <property type="component" value="Unassembled WGS sequence"/>
</dbReference>
<comment type="similarity">
    <text evidence="4 12">In the N-terminal section; belongs to the cytidine and deoxycytidylate deaminase family.</text>
</comment>
<name>A0A967EWI7_9PROT</name>
<feature type="active site" description="Proton donor" evidence="13">
    <location>
        <position position="46"/>
    </location>
</feature>
<evidence type="ECO:0000256" key="5">
    <source>
        <dbReference type="ARBA" id="ARBA00007417"/>
    </source>
</evidence>
<dbReference type="PANTHER" id="PTHR38011:SF7">
    <property type="entry name" value="2,5-DIAMINO-6-RIBOSYLAMINO-4(3H)-PYRIMIDINONE 5'-PHOSPHATE REDUCTASE"/>
    <property type="match status" value="1"/>
</dbReference>
<dbReference type="SUPFAM" id="SSF53927">
    <property type="entry name" value="Cytidine deaminase-like"/>
    <property type="match status" value="1"/>
</dbReference>
<feature type="binding site" evidence="15">
    <location>
        <position position="44"/>
    </location>
    <ligand>
        <name>Zn(2+)</name>
        <dbReference type="ChEBI" id="CHEBI:29105"/>
        <note>catalytic</note>
    </ligand>
</feature>
<evidence type="ECO:0000256" key="2">
    <source>
        <dbReference type="ARBA" id="ARBA00004882"/>
    </source>
</evidence>
<evidence type="ECO:0000256" key="14">
    <source>
        <dbReference type="PIRSR" id="PIRSR006769-2"/>
    </source>
</evidence>
<dbReference type="InterPro" id="IPR050765">
    <property type="entry name" value="Riboflavin_Biosynth_HTPR"/>
</dbReference>
<keyword evidence="10 12" id="KW-0560">Oxidoreductase</keyword>
<dbReference type="Pfam" id="PF01872">
    <property type="entry name" value="RibD_C"/>
    <property type="match status" value="1"/>
</dbReference>
<dbReference type="Gene3D" id="3.40.140.10">
    <property type="entry name" value="Cytidine Deaminase, domain 2"/>
    <property type="match status" value="1"/>
</dbReference>
<feature type="binding site" evidence="14">
    <location>
        <position position="198"/>
    </location>
    <ligand>
        <name>substrate</name>
    </ligand>
</feature>
<dbReference type="PROSITE" id="PS00903">
    <property type="entry name" value="CYT_DCMP_DEAMINASES_1"/>
    <property type="match status" value="1"/>
</dbReference>
<comment type="catalytic activity">
    <reaction evidence="12">
        <text>5-amino-6-(5-phospho-D-ribitylamino)uracil + NADP(+) = 5-amino-6-(5-phospho-D-ribosylamino)uracil + NADPH + H(+)</text>
        <dbReference type="Rhea" id="RHEA:17845"/>
        <dbReference type="ChEBI" id="CHEBI:15378"/>
        <dbReference type="ChEBI" id="CHEBI:57783"/>
        <dbReference type="ChEBI" id="CHEBI:58349"/>
        <dbReference type="ChEBI" id="CHEBI:58421"/>
        <dbReference type="ChEBI" id="CHEBI:58453"/>
        <dbReference type="EC" id="1.1.1.193"/>
    </reaction>
</comment>
<evidence type="ECO:0000256" key="6">
    <source>
        <dbReference type="ARBA" id="ARBA00022619"/>
    </source>
</evidence>
<comment type="pathway">
    <text evidence="3 12">Cofactor biosynthesis; riboflavin biosynthesis; 5-amino-6-(D-ribitylamino)uracil from GTP: step 3/4.</text>
</comment>
<dbReference type="InterPro" id="IPR011549">
    <property type="entry name" value="RibD_C"/>
</dbReference>
<reference evidence="17" key="1">
    <citation type="submission" date="2020-03" db="EMBL/GenBank/DDBJ databases">
        <title>Genome of Pelagibius litoralis DSM 21314T.</title>
        <authorList>
            <person name="Wang G."/>
        </authorList>
    </citation>
    <scope>NUCLEOTIDE SEQUENCE</scope>
    <source>
        <strain evidence="17">DSM 21314</strain>
    </source>
</reference>
<comment type="pathway">
    <text evidence="2 12">Cofactor biosynthesis; riboflavin biosynthesis; 5-amino-6-(D-ribitylamino)uracil from GTP: step 2/4.</text>
</comment>
<dbReference type="InterPro" id="IPR016193">
    <property type="entry name" value="Cytidine_deaminase-like"/>
</dbReference>
<evidence type="ECO:0000313" key="18">
    <source>
        <dbReference type="Proteomes" id="UP000761264"/>
    </source>
</evidence>
<comment type="catalytic activity">
    <reaction evidence="12">
        <text>2,5-diamino-6-hydroxy-4-(5-phosphoribosylamino)-pyrimidine + H2O + H(+) = 5-amino-6-(5-phospho-D-ribosylamino)uracil + NH4(+)</text>
        <dbReference type="Rhea" id="RHEA:21868"/>
        <dbReference type="ChEBI" id="CHEBI:15377"/>
        <dbReference type="ChEBI" id="CHEBI:15378"/>
        <dbReference type="ChEBI" id="CHEBI:28938"/>
        <dbReference type="ChEBI" id="CHEBI:58453"/>
        <dbReference type="ChEBI" id="CHEBI:58614"/>
        <dbReference type="EC" id="3.5.4.26"/>
    </reaction>
</comment>
<feature type="binding site" evidence="14">
    <location>
        <position position="201"/>
    </location>
    <ligand>
        <name>substrate</name>
    </ligand>
</feature>
<dbReference type="InterPro" id="IPR004794">
    <property type="entry name" value="Eubact_RibD"/>
</dbReference>
<comment type="caution">
    <text evidence="17">The sequence shown here is derived from an EMBL/GenBank/DDBJ whole genome shotgun (WGS) entry which is preliminary data.</text>
</comment>
<evidence type="ECO:0000256" key="9">
    <source>
        <dbReference type="ARBA" id="ARBA00022857"/>
    </source>
</evidence>
<dbReference type="PROSITE" id="PS51747">
    <property type="entry name" value="CYT_DCMP_DEAMINASES_2"/>
    <property type="match status" value="1"/>
</dbReference>
<organism evidence="17 18">
    <name type="scientific">Pelagibius litoralis</name>
    <dbReference type="NCBI Taxonomy" id="374515"/>
    <lineage>
        <taxon>Bacteria</taxon>
        <taxon>Pseudomonadati</taxon>
        <taxon>Pseudomonadota</taxon>
        <taxon>Alphaproteobacteria</taxon>
        <taxon>Rhodospirillales</taxon>
        <taxon>Rhodovibrionaceae</taxon>
        <taxon>Pelagibius</taxon>
    </lineage>
</organism>
<keyword evidence="9 12" id="KW-0521">NADP</keyword>
<dbReference type="EMBL" id="JAAQPH010000001">
    <property type="protein sequence ID" value="NIA67038.1"/>
    <property type="molecule type" value="Genomic_DNA"/>
</dbReference>
<comment type="cofactor">
    <cofactor evidence="12 15">
        <name>Zn(2+)</name>
        <dbReference type="ChEBI" id="CHEBI:29105"/>
    </cofactor>
    <text evidence="12 15">Binds 1 zinc ion.</text>
</comment>
<dbReference type="GO" id="GO:0008703">
    <property type="term" value="F:5-amino-6-(5-phosphoribosylamino)uracil reductase activity"/>
    <property type="evidence" value="ECO:0007669"/>
    <property type="project" value="UniProtKB-EC"/>
</dbReference>
<dbReference type="PANTHER" id="PTHR38011">
    <property type="entry name" value="DIHYDROFOLATE REDUCTASE FAMILY PROTEIN (AFU_ORTHOLOGUE AFUA_8G06820)"/>
    <property type="match status" value="1"/>
</dbReference>
<dbReference type="AlphaFoldDB" id="A0A967EWI7"/>
<evidence type="ECO:0000256" key="11">
    <source>
        <dbReference type="ARBA" id="ARBA00023268"/>
    </source>
</evidence>
<feature type="binding site" evidence="15">
    <location>
        <position position="69"/>
    </location>
    <ligand>
        <name>Zn(2+)</name>
        <dbReference type="ChEBI" id="CHEBI:29105"/>
        <note>catalytic</note>
    </ligand>
</feature>
<evidence type="ECO:0000256" key="15">
    <source>
        <dbReference type="PIRSR" id="PIRSR006769-3"/>
    </source>
</evidence>
<evidence type="ECO:0000256" key="8">
    <source>
        <dbReference type="ARBA" id="ARBA00022833"/>
    </source>
</evidence>
<feature type="binding site" evidence="14">
    <location>
        <position position="178"/>
    </location>
    <ligand>
        <name>substrate</name>
    </ligand>
</feature>
<evidence type="ECO:0000256" key="12">
    <source>
        <dbReference type="PIRNR" id="PIRNR006769"/>
    </source>
</evidence>